<dbReference type="EMBL" id="JBHTJO010000001">
    <property type="protein sequence ID" value="MFD0986706.1"/>
    <property type="molecule type" value="Genomic_DNA"/>
</dbReference>
<organism evidence="1 2">
    <name type="scientific">Methyloligella solikamskensis</name>
    <dbReference type="NCBI Taxonomy" id="1177756"/>
    <lineage>
        <taxon>Bacteria</taxon>
        <taxon>Pseudomonadati</taxon>
        <taxon>Pseudomonadota</taxon>
        <taxon>Alphaproteobacteria</taxon>
        <taxon>Hyphomicrobiales</taxon>
        <taxon>Hyphomicrobiaceae</taxon>
        <taxon>Methyloligella</taxon>
    </lineage>
</organism>
<keyword evidence="2" id="KW-1185">Reference proteome</keyword>
<comment type="caution">
    <text evidence="1">The sequence shown here is derived from an EMBL/GenBank/DDBJ whole genome shotgun (WGS) entry which is preliminary data.</text>
</comment>
<evidence type="ECO:0000313" key="1">
    <source>
        <dbReference type="EMBL" id="MFD0986706.1"/>
    </source>
</evidence>
<proteinExistence type="predicted"/>
<evidence type="ECO:0000313" key="2">
    <source>
        <dbReference type="Proteomes" id="UP001597102"/>
    </source>
</evidence>
<dbReference type="RefSeq" id="WP_379087331.1">
    <property type="nucleotide sequence ID" value="NZ_JBHTJO010000001.1"/>
</dbReference>
<dbReference type="Proteomes" id="UP001597102">
    <property type="component" value="Unassembled WGS sequence"/>
</dbReference>
<protein>
    <submittedName>
        <fullName evidence="1">Uncharacterized protein</fullName>
    </submittedName>
</protein>
<sequence length="112" mass="12034">MPISPLRRITPRGFIIILLILGAFVVMGIDQLHAAPAAPSRICTVESESARGFSAKRVEQRAEEKLNEALALVRAGELGAVPDAAFISTVCETDKALVRCTSSVTICNEARR</sequence>
<gene>
    <name evidence="1" type="ORF">ACFQ2F_06305</name>
</gene>
<accession>A0ABW3JAC4</accession>
<reference evidence="2" key="1">
    <citation type="journal article" date="2019" name="Int. J. Syst. Evol. Microbiol.">
        <title>The Global Catalogue of Microorganisms (GCM) 10K type strain sequencing project: providing services to taxonomists for standard genome sequencing and annotation.</title>
        <authorList>
            <consortium name="The Broad Institute Genomics Platform"/>
            <consortium name="The Broad Institute Genome Sequencing Center for Infectious Disease"/>
            <person name="Wu L."/>
            <person name="Ma J."/>
        </authorList>
    </citation>
    <scope>NUCLEOTIDE SEQUENCE [LARGE SCALE GENOMIC DNA]</scope>
    <source>
        <strain evidence="2">CCUG 61697</strain>
    </source>
</reference>
<name>A0ABW3JAC4_9HYPH</name>